<dbReference type="PANTHER" id="PTHR36733">
    <property type="entry name" value="CELL WALL PROTEIN-RELATED"/>
    <property type="match status" value="1"/>
</dbReference>
<dbReference type="EMBL" id="CM017885">
    <property type="protein sequence ID" value="KAG1368165.1"/>
    <property type="molecule type" value="Genomic_DNA"/>
</dbReference>
<reference evidence="2" key="1">
    <citation type="journal article" date="2017" name="Gigascience">
        <title>The genome draft of coconut (Cocos nucifera).</title>
        <authorList>
            <person name="Xiao Y."/>
            <person name="Xu P."/>
            <person name="Fan H."/>
            <person name="Baudouin L."/>
            <person name="Xia W."/>
            <person name="Bocs S."/>
            <person name="Xu J."/>
            <person name="Li Q."/>
            <person name="Guo A."/>
            <person name="Zhou L."/>
            <person name="Li J."/>
            <person name="Wu Y."/>
            <person name="Ma Z."/>
            <person name="Armero A."/>
            <person name="Issali A.E."/>
            <person name="Liu N."/>
            <person name="Peng M."/>
            <person name="Yang Y."/>
        </authorList>
    </citation>
    <scope>NUCLEOTIDE SEQUENCE</scope>
    <source>
        <tissue evidence="2">Spear leaf of Hainan Tall coconut</tissue>
    </source>
</reference>
<organism evidence="2 3">
    <name type="scientific">Cocos nucifera</name>
    <name type="common">Coconut palm</name>
    <dbReference type="NCBI Taxonomy" id="13894"/>
    <lineage>
        <taxon>Eukaryota</taxon>
        <taxon>Viridiplantae</taxon>
        <taxon>Streptophyta</taxon>
        <taxon>Embryophyta</taxon>
        <taxon>Tracheophyta</taxon>
        <taxon>Spermatophyta</taxon>
        <taxon>Magnoliopsida</taxon>
        <taxon>Liliopsida</taxon>
        <taxon>Arecaceae</taxon>
        <taxon>Arecoideae</taxon>
        <taxon>Cocoseae</taxon>
        <taxon>Attaleinae</taxon>
        <taxon>Cocos</taxon>
    </lineage>
</organism>
<feature type="chain" id="PRO_5035478027" evidence="1">
    <location>
        <begin position="26"/>
        <end position="105"/>
    </location>
</feature>
<dbReference type="Proteomes" id="UP000797356">
    <property type="component" value="Chromosome 14"/>
</dbReference>
<evidence type="ECO:0000313" key="3">
    <source>
        <dbReference type="Proteomes" id="UP000797356"/>
    </source>
</evidence>
<keyword evidence="1" id="KW-0732">Signal</keyword>
<protein>
    <submittedName>
        <fullName evidence="2">Putative cell wall protein</fullName>
    </submittedName>
</protein>
<comment type="caution">
    <text evidence="2">The sequence shown here is derived from an EMBL/GenBank/DDBJ whole genome shotgun (WGS) entry which is preliminary data.</text>
</comment>
<sequence>MACSSCLSLSFLFLLMLSPTQLIIAGRQVPASTDKKQTECLDHEGTVLIPGIGRHTIGSHEKPEIVGLDHSGPAAANGRYIPGADDTFVPNPGFEVPNPFRRSVP</sequence>
<gene>
    <name evidence="2" type="ORF">COCNU_14G006330</name>
</gene>
<keyword evidence="3" id="KW-1185">Reference proteome</keyword>
<dbReference type="InterPro" id="IPR034565">
    <property type="entry name" value="Put_cell_wall"/>
</dbReference>
<feature type="signal peptide" evidence="1">
    <location>
        <begin position="1"/>
        <end position="25"/>
    </location>
</feature>
<proteinExistence type="predicted"/>
<dbReference type="AlphaFoldDB" id="A0A8K0IVB9"/>
<evidence type="ECO:0000313" key="2">
    <source>
        <dbReference type="EMBL" id="KAG1368165.1"/>
    </source>
</evidence>
<name>A0A8K0IVB9_COCNU</name>
<dbReference type="OrthoDB" id="1931827at2759"/>
<reference evidence="2" key="2">
    <citation type="submission" date="2019-07" db="EMBL/GenBank/DDBJ databases">
        <authorList>
            <person name="Yang Y."/>
            <person name="Bocs S."/>
            <person name="Baudouin L."/>
        </authorList>
    </citation>
    <scope>NUCLEOTIDE SEQUENCE</scope>
    <source>
        <tissue evidence="2">Spear leaf of Hainan Tall coconut</tissue>
    </source>
</reference>
<dbReference type="PANTHER" id="PTHR36733:SF1">
    <property type="entry name" value="CELL WALL PROTEIN-RELATED"/>
    <property type="match status" value="1"/>
</dbReference>
<accession>A0A8K0IVB9</accession>
<evidence type="ECO:0000256" key="1">
    <source>
        <dbReference type="SAM" id="SignalP"/>
    </source>
</evidence>